<dbReference type="Pfam" id="PF10096">
    <property type="entry name" value="DUF2334"/>
    <property type="match status" value="1"/>
</dbReference>
<dbReference type="InterPro" id="IPR011330">
    <property type="entry name" value="Glyco_hydro/deAcase_b/a-brl"/>
</dbReference>
<proteinExistence type="predicted"/>
<dbReference type="Gene3D" id="3.20.20.370">
    <property type="entry name" value="Glycoside hydrolase/deacetylase"/>
    <property type="match status" value="1"/>
</dbReference>
<sequence length="215" mass="25425">MPAIKQKFFLSLHDFGFLLNGLDDIIRLKKIYKDFKITCFLIPMSKLFYIPENIKHFKVKKYKEWAKIINSYEWMEIGLHGFAHTYNEMDCSYPKATETIKATENFLNEIGLHYKKLFVAPYWQYSWDSLLVLKEKGYTVGIDRNHQRPIPEGLKTYIYNWSYEEELPKNKNIIKGHGHLGKGQFKNGLEQCYYNIINQISVNAKFGFVSELAQE</sequence>
<accession>A0A6M3XKE2</accession>
<dbReference type="EMBL" id="MT144723">
    <property type="protein sequence ID" value="QJH98246.1"/>
    <property type="molecule type" value="Genomic_DNA"/>
</dbReference>
<reference evidence="1" key="1">
    <citation type="submission" date="2020-03" db="EMBL/GenBank/DDBJ databases">
        <title>The deep terrestrial virosphere.</title>
        <authorList>
            <person name="Holmfeldt K."/>
            <person name="Nilsson E."/>
            <person name="Simone D."/>
            <person name="Lopez-Fernandez M."/>
            <person name="Wu X."/>
            <person name="de Brujin I."/>
            <person name="Lundin D."/>
            <person name="Andersson A."/>
            <person name="Bertilsson S."/>
            <person name="Dopson M."/>
        </authorList>
    </citation>
    <scope>NUCLEOTIDE SEQUENCE</scope>
    <source>
        <strain evidence="1">TM448B01252</strain>
    </source>
</reference>
<name>A0A6M3XKE2_9ZZZZ</name>
<dbReference type="InterPro" id="IPR018763">
    <property type="entry name" value="DUF2334"/>
</dbReference>
<evidence type="ECO:0000313" key="1">
    <source>
        <dbReference type="EMBL" id="QJH98246.1"/>
    </source>
</evidence>
<dbReference type="SUPFAM" id="SSF88713">
    <property type="entry name" value="Glycoside hydrolase/deacetylase"/>
    <property type="match status" value="1"/>
</dbReference>
<protein>
    <recommendedName>
        <fullName evidence="2">NodB homology domain-containing protein</fullName>
    </recommendedName>
</protein>
<dbReference type="GO" id="GO:0005975">
    <property type="term" value="P:carbohydrate metabolic process"/>
    <property type="evidence" value="ECO:0007669"/>
    <property type="project" value="InterPro"/>
</dbReference>
<evidence type="ECO:0008006" key="2">
    <source>
        <dbReference type="Google" id="ProtNLM"/>
    </source>
</evidence>
<organism evidence="1">
    <name type="scientific">viral metagenome</name>
    <dbReference type="NCBI Taxonomy" id="1070528"/>
    <lineage>
        <taxon>unclassified sequences</taxon>
        <taxon>metagenomes</taxon>
        <taxon>organismal metagenomes</taxon>
    </lineage>
</organism>
<dbReference type="AlphaFoldDB" id="A0A6M3XKE2"/>
<gene>
    <name evidence="1" type="ORF">TM448B01252_0008</name>
</gene>